<comment type="similarity">
    <text evidence="1">Belongs to the glycosyl hydrolase 3 family.</text>
</comment>
<accession>A0ABD5S6L2</accession>
<dbReference type="AlphaFoldDB" id="A0ABD5S6L2"/>
<evidence type="ECO:0000259" key="3">
    <source>
        <dbReference type="Pfam" id="PF01915"/>
    </source>
</evidence>
<dbReference type="GO" id="GO:0016787">
    <property type="term" value="F:hydrolase activity"/>
    <property type="evidence" value="ECO:0007669"/>
    <property type="project" value="UniProtKB-KW"/>
</dbReference>
<dbReference type="InterPro" id="IPR036881">
    <property type="entry name" value="Glyco_hydro_3_C_sf"/>
</dbReference>
<dbReference type="Gene3D" id="3.40.50.1700">
    <property type="entry name" value="Glycoside hydrolase family 3 C-terminal domain"/>
    <property type="match status" value="1"/>
</dbReference>
<reference evidence="4 5" key="1">
    <citation type="journal article" date="2019" name="Int. J. Syst. Evol. Microbiol.">
        <title>The Global Catalogue of Microorganisms (GCM) 10K type strain sequencing project: providing services to taxonomists for standard genome sequencing and annotation.</title>
        <authorList>
            <consortium name="The Broad Institute Genomics Platform"/>
            <consortium name="The Broad Institute Genome Sequencing Center for Infectious Disease"/>
            <person name="Wu L."/>
            <person name="Ma J."/>
        </authorList>
    </citation>
    <scope>NUCLEOTIDE SEQUENCE [LARGE SCALE GENOMIC DNA]</scope>
    <source>
        <strain evidence="4 5">NBRC 111368</strain>
    </source>
</reference>
<dbReference type="PANTHER" id="PTHR42715">
    <property type="entry name" value="BETA-GLUCOSIDASE"/>
    <property type="match status" value="1"/>
</dbReference>
<evidence type="ECO:0000313" key="4">
    <source>
        <dbReference type="EMBL" id="MFC6726912.1"/>
    </source>
</evidence>
<dbReference type="InterPro" id="IPR050288">
    <property type="entry name" value="Cellulose_deg_GH3"/>
</dbReference>
<comment type="caution">
    <text evidence="4">The sequence shown here is derived from an EMBL/GenBank/DDBJ whole genome shotgun (WGS) entry which is preliminary data.</text>
</comment>
<dbReference type="EMBL" id="JBHSWU010001507">
    <property type="protein sequence ID" value="MFC6726912.1"/>
    <property type="molecule type" value="Genomic_DNA"/>
</dbReference>
<feature type="domain" description="Glycoside hydrolase family 3 C-terminal" evidence="3">
    <location>
        <begin position="2"/>
        <end position="120"/>
    </location>
</feature>
<sequence>TRSELRLSEAQRELVRRVHDTGTPVVGVLVTGRPLIVDWMAEHVPAILLAYYPGTEGGTAIAETLLGENEPSGRLPISIPRSAGDLPQHHDHLAHPCPIGADEHPDSYDPLYPFGHGLSYTEFAYDDVSVPTEPVARDGAVDVTVSLSNVGDRPGTYGYKYATLTVIGRDAPIVLAIEPIR</sequence>
<evidence type="ECO:0000313" key="5">
    <source>
        <dbReference type="Proteomes" id="UP001596328"/>
    </source>
</evidence>
<evidence type="ECO:0000256" key="2">
    <source>
        <dbReference type="ARBA" id="ARBA00022801"/>
    </source>
</evidence>
<gene>
    <name evidence="4" type="ORF">ACFQE1_21545</name>
</gene>
<name>A0ABD5S6L2_9EURY</name>
<dbReference type="PANTHER" id="PTHR42715:SF10">
    <property type="entry name" value="BETA-GLUCOSIDASE"/>
    <property type="match status" value="1"/>
</dbReference>
<feature type="non-terminal residue" evidence="4">
    <location>
        <position position="1"/>
    </location>
</feature>
<proteinExistence type="inferred from homology"/>
<dbReference type="Proteomes" id="UP001596328">
    <property type="component" value="Unassembled WGS sequence"/>
</dbReference>
<protein>
    <submittedName>
        <fullName evidence="4">Glycoside hydrolase family 3 C-terminal domain-containing protein</fullName>
    </submittedName>
</protein>
<organism evidence="4 5">
    <name type="scientific">Halobium palmae</name>
    <dbReference type="NCBI Taxonomy" id="1776492"/>
    <lineage>
        <taxon>Archaea</taxon>
        <taxon>Methanobacteriati</taxon>
        <taxon>Methanobacteriota</taxon>
        <taxon>Stenosarchaea group</taxon>
        <taxon>Halobacteria</taxon>
        <taxon>Halobacteriales</taxon>
        <taxon>Haloferacaceae</taxon>
        <taxon>Halobium</taxon>
    </lineage>
</organism>
<dbReference type="Pfam" id="PF01915">
    <property type="entry name" value="Glyco_hydro_3_C"/>
    <property type="match status" value="1"/>
</dbReference>
<keyword evidence="2 4" id="KW-0378">Hydrolase</keyword>
<dbReference type="InterPro" id="IPR002772">
    <property type="entry name" value="Glyco_hydro_3_C"/>
</dbReference>
<keyword evidence="5" id="KW-1185">Reference proteome</keyword>
<evidence type="ECO:0000256" key="1">
    <source>
        <dbReference type="ARBA" id="ARBA00005336"/>
    </source>
</evidence>
<feature type="non-terminal residue" evidence="4">
    <location>
        <position position="181"/>
    </location>
</feature>
<dbReference type="SUPFAM" id="SSF52279">
    <property type="entry name" value="Beta-D-glucan exohydrolase, C-terminal domain"/>
    <property type="match status" value="1"/>
</dbReference>